<reference evidence="2" key="1">
    <citation type="submission" date="2021-01" db="EMBL/GenBank/DDBJ databases">
        <title>Marivirga sp. nov., isolated from intertidal surface sediments.</title>
        <authorList>
            <person name="Zhang M."/>
        </authorList>
    </citation>
    <scope>NUCLEOTIDE SEQUENCE</scope>
    <source>
        <strain evidence="2">SM1354</strain>
    </source>
</reference>
<proteinExistence type="predicted"/>
<evidence type="ECO:0000256" key="1">
    <source>
        <dbReference type="SAM" id="SignalP"/>
    </source>
</evidence>
<dbReference type="Proteomes" id="UP000642920">
    <property type="component" value="Unassembled WGS sequence"/>
</dbReference>
<keyword evidence="3" id="KW-1185">Reference proteome</keyword>
<evidence type="ECO:0000313" key="2">
    <source>
        <dbReference type="EMBL" id="MBL0764727.1"/>
    </source>
</evidence>
<dbReference type="AlphaFoldDB" id="A0A937AL65"/>
<sequence length="421" mass="49118">MKLNLFSIILLLVFSQKLYAQHTQKEIEKIKNGEIFFTYAFDNKEAAEISQEVLDNYRLKTVNALIDSNMSEFNSLALVKIAYLPKQSFYIFNPTDWEILLLLRKKYDAFFKSIKSDKITSNDQDRYWAEDRETITLYFSFESFKYNLPQYVLKHKSAIIDELLESDLSSSELEFIKLYLDDYLYKFNPCEENLEKRISETTEVFIQKYHGSELAVFAEKFFKQRFKTSKFTYSAFFETGLILQSKPLNEYLSFSVPIIARLALSYERFTLSGGFGRSLFQNIKQDFDYGSTWPKDENAGFTLIDVSVSYDLINTSKIKVAPLAGLRGIIIIKPSDEENSLNIPFYNPLMFGVNIDFTKELNKCNFIFNKKVHKRRDYKIKRIGFSYQNPGFDVLVPPLSGSVYSITIAFGRKSHFVKEIK</sequence>
<dbReference type="RefSeq" id="WP_201918569.1">
    <property type="nucleotide sequence ID" value="NZ_JAERQG010000001.1"/>
</dbReference>
<dbReference type="EMBL" id="JAERQG010000001">
    <property type="protein sequence ID" value="MBL0764727.1"/>
    <property type="molecule type" value="Genomic_DNA"/>
</dbReference>
<accession>A0A937AL65</accession>
<keyword evidence="1" id="KW-0732">Signal</keyword>
<feature type="chain" id="PRO_5036967161" evidence="1">
    <location>
        <begin position="21"/>
        <end position="421"/>
    </location>
</feature>
<evidence type="ECO:0000313" key="3">
    <source>
        <dbReference type="Proteomes" id="UP000642920"/>
    </source>
</evidence>
<gene>
    <name evidence="2" type="ORF">JKP34_05660</name>
</gene>
<feature type="signal peptide" evidence="1">
    <location>
        <begin position="1"/>
        <end position="20"/>
    </location>
</feature>
<name>A0A937AL65_9BACT</name>
<protein>
    <submittedName>
        <fullName evidence="2">Uncharacterized protein</fullName>
    </submittedName>
</protein>
<comment type="caution">
    <text evidence="2">The sequence shown here is derived from an EMBL/GenBank/DDBJ whole genome shotgun (WGS) entry which is preliminary data.</text>
</comment>
<organism evidence="2 3">
    <name type="scientific">Marivirga atlantica</name>
    <dbReference type="NCBI Taxonomy" id="1548457"/>
    <lineage>
        <taxon>Bacteria</taxon>
        <taxon>Pseudomonadati</taxon>
        <taxon>Bacteroidota</taxon>
        <taxon>Cytophagia</taxon>
        <taxon>Cytophagales</taxon>
        <taxon>Marivirgaceae</taxon>
        <taxon>Marivirga</taxon>
    </lineage>
</organism>